<protein>
    <submittedName>
        <fullName evidence="2">Hydrolase</fullName>
    </submittedName>
</protein>
<keyword evidence="2" id="KW-0378">Hydrolase</keyword>
<evidence type="ECO:0000259" key="1">
    <source>
        <dbReference type="Pfam" id="PF05116"/>
    </source>
</evidence>
<feature type="domain" description="Sucrose phosphatase-like" evidence="1">
    <location>
        <begin position="2"/>
        <end position="217"/>
    </location>
</feature>
<dbReference type="GO" id="GO:0016787">
    <property type="term" value="F:hydrolase activity"/>
    <property type="evidence" value="ECO:0007669"/>
    <property type="project" value="UniProtKB-KW"/>
</dbReference>
<reference evidence="3" key="1">
    <citation type="submission" date="2016-07" db="EMBL/GenBank/DDBJ databases">
        <authorList>
            <person name="Florea S."/>
            <person name="Webb J.S."/>
            <person name="Jaromczyk J."/>
            <person name="Schardl C.L."/>
        </authorList>
    </citation>
    <scope>NUCLEOTIDE SEQUENCE [LARGE SCALE GENOMIC DNA]</scope>
    <source>
        <strain evidence="3">CY1</strain>
    </source>
</reference>
<dbReference type="OrthoDB" id="1666512at2"/>
<dbReference type="Pfam" id="PF05116">
    <property type="entry name" value="S6PP"/>
    <property type="match status" value="1"/>
</dbReference>
<gene>
    <name evidence="2" type="ORF">BC351_18260</name>
</gene>
<dbReference type="RefSeq" id="WP_079409893.1">
    <property type="nucleotide sequence ID" value="NZ_MBTG01000004.1"/>
</dbReference>
<evidence type="ECO:0000313" key="2">
    <source>
        <dbReference type="EMBL" id="OPH60437.1"/>
    </source>
</evidence>
<comment type="caution">
    <text evidence="2">The sequence shown here is derived from an EMBL/GenBank/DDBJ whole genome shotgun (WGS) entry which is preliminary data.</text>
</comment>
<dbReference type="PIRSF" id="PIRSF030802">
    <property type="entry name" value="UCP030802"/>
    <property type="match status" value="1"/>
</dbReference>
<proteinExistence type="predicted"/>
<dbReference type="InterPro" id="IPR006380">
    <property type="entry name" value="SPP-like_dom"/>
</dbReference>
<dbReference type="Proteomes" id="UP000190626">
    <property type="component" value="Unassembled WGS sequence"/>
</dbReference>
<dbReference type="Gene3D" id="3.40.50.1000">
    <property type="entry name" value="HAD superfamily/HAD-like"/>
    <property type="match status" value="1"/>
</dbReference>
<dbReference type="InterPro" id="IPR024197">
    <property type="entry name" value="TPP-like"/>
</dbReference>
<evidence type="ECO:0000313" key="3">
    <source>
        <dbReference type="Proteomes" id="UP000190626"/>
    </source>
</evidence>
<dbReference type="STRING" id="1469647.BC351_18260"/>
<accession>A0A1V4HQ98</accession>
<organism evidence="2 3">
    <name type="scientific">Paenibacillus ferrarius</name>
    <dbReference type="NCBI Taxonomy" id="1469647"/>
    <lineage>
        <taxon>Bacteria</taxon>
        <taxon>Bacillati</taxon>
        <taxon>Bacillota</taxon>
        <taxon>Bacilli</taxon>
        <taxon>Bacillales</taxon>
        <taxon>Paenibacillaceae</taxon>
        <taxon>Paenibacillus</taxon>
    </lineage>
</organism>
<dbReference type="EMBL" id="MBTG01000004">
    <property type="protein sequence ID" value="OPH60437.1"/>
    <property type="molecule type" value="Genomic_DNA"/>
</dbReference>
<dbReference type="SUPFAM" id="SSF56784">
    <property type="entry name" value="HAD-like"/>
    <property type="match status" value="1"/>
</dbReference>
<dbReference type="InterPro" id="IPR023214">
    <property type="entry name" value="HAD_sf"/>
</dbReference>
<dbReference type="AlphaFoldDB" id="A0A1V4HQ98"/>
<name>A0A1V4HQ98_9BACL</name>
<sequence length="278" mass="31632">MIFASDLDQTLIYSQPLERAEELGSRIVLAELIDGKPRSYMSSSSYQQLQALMTELTFIPVTTRTMQQYLRIHVISQMLKPKYAVTSNGGNIMIDGQPDPDWQVSMVSRVNETSVHVEDVRALMAQVLHPEWVINSTYCDEYFFSHIVQRDKMPLQEVSDMSAELQRMGWNTSIQGRKVYVVPQAVNKRDSVAHVKELLGEDKVAASGDSLLDQVLLDFADYAIAPRHGELFRQQQLNPTGCYRFTEESGIFAADEILAYVQTVNQEQKNRFVIKETS</sequence>
<keyword evidence="3" id="KW-1185">Reference proteome</keyword>
<dbReference type="InterPro" id="IPR036412">
    <property type="entry name" value="HAD-like_sf"/>
</dbReference>